<dbReference type="InterPro" id="IPR012677">
    <property type="entry name" value="Nucleotide-bd_a/b_plait_sf"/>
</dbReference>
<feature type="compositionally biased region" description="Basic and acidic residues" evidence="3">
    <location>
        <begin position="182"/>
        <end position="191"/>
    </location>
</feature>
<dbReference type="PANTHER" id="PTHR10352">
    <property type="entry name" value="EUKARYOTIC TRANSLATION INITIATION FACTOR 3 SUBUNIT G"/>
    <property type="match status" value="1"/>
</dbReference>
<proteinExistence type="predicted"/>
<accession>A0A0K3CND4</accession>
<dbReference type="GO" id="GO:0003723">
    <property type="term" value="F:RNA binding"/>
    <property type="evidence" value="ECO:0007669"/>
    <property type="project" value="UniProtKB-UniRule"/>
</dbReference>
<feature type="region of interest" description="Disordered" evidence="3">
    <location>
        <begin position="148"/>
        <end position="208"/>
    </location>
</feature>
<dbReference type="PROSITE" id="PS50102">
    <property type="entry name" value="RRM"/>
    <property type="match status" value="5"/>
</dbReference>
<dbReference type="InterPro" id="IPR035979">
    <property type="entry name" value="RBD_domain_sf"/>
</dbReference>
<organism evidence="5 6">
    <name type="scientific">Rhodotorula toruloides</name>
    <name type="common">Yeast</name>
    <name type="synonym">Rhodosporidium toruloides</name>
    <dbReference type="NCBI Taxonomy" id="5286"/>
    <lineage>
        <taxon>Eukaryota</taxon>
        <taxon>Fungi</taxon>
        <taxon>Dikarya</taxon>
        <taxon>Basidiomycota</taxon>
        <taxon>Pucciniomycotina</taxon>
        <taxon>Microbotryomycetes</taxon>
        <taxon>Sporidiobolales</taxon>
        <taxon>Sporidiobolaceae</taxon>
        <taxon>Rhodotorula</taxon>
    </lineage>
</organism>
<dbReference type="AlphaFoldDB" id="A0A0K3CND4"/>
<evidence type="ECO:0000313" key="6">
    <source>
        <dbReference type="Proteomes" id="UP000199069"/>
    </source>
</evidence>
<dbReference type="STRING" id="5286.A0A0K3CND4"/>
<feature type="domain" description="RRM" evidence="4">
    <location>
        <begin position="452"/>
        <end position="524"/>
    </location>
</feature>
<feature type="domain" description="RRM" evidence="4">
    <location>
        <begin position="271"/>
        <end position="349"/>
    </location>
</feature>
<protein>
    <submittedName>
        <fullName evidence="5">BY PROTMAP: gi|647402363|emb|CDR48617.1| RHTO0S19e00826g1_1 [Rhodosporidium toruloides]</fullName>
    </submittedName>
</protein>
<reference evidence="5 6" key="1">
    <citation type="submission" date="2015-07" db="EMBL/GenBank/DDBJ databases">
        <authorList>
            <person name="Cajimat M.N.B."/>
            <person name="Milazzo M.L."/>
            <person name="Fulhorst C.F."/>
        </authorList>
    </citation>
    <scope>NUCLEOTIDE SEQUENCE [LARGE SCALE GENOMIC DNA]</scope>
    <source>
        <strain evidence="5">Single colony</strain>
    </source>
</reference>
<dbReference type="Pfam" id="PF00076">
    <property type="entry name" value="RRM_1"/>
    <property type="match status" value="4"/>
</dbReference>
<name>A0A0K3CND4_RHOTO</name>
<dbReference type="SUPFAM" id="SSF54928">
    <property type="entry name" value="RNA-binding domain, RBD"/>
    <property type="match status" value="4"/>
</dbReference>
<gene>
    <name evidence="5" type="primary">FGENESH: predicted gene_13.179</name>
    <name evidence="5" type="ORF">BN2166_0063490</name>
</gene>
<evidence type="ECO:0000256" key="1">
    <source>
        <dbReference type="ARBA" id="ARBA00022884"/>
    </source>
</evidence>
<dbReference type="InterPro" id="IPR000504">
    <property type="entry name" value="RRM_dom"/>
</dbReference>
<feature type="domain" description="RRM" evidence="4">
    <location>
        <begin position="678"/>
        <end position="755"/>
    </location>
</feature>
<evidence type="ECO:0000256" key="2">
    <source>
        <dbReference type="PROSITE-ProRule" id="PRU00176"/>
    </source>
</evidence>
<keyword evidence="6" id="KW-1185">Reference proteome</keyword>
<dbReference type="Gene3D" id="3.30.70.330">
    <property type="match status" value="5"/>
</dbReference>
<evidence type="ECO:0000313" key="5">
    <source>
        <dbReference type="EMBL" id="CTR10488.1"/>
    </source>
</evidence>
<sequence>MGSDMDTRQLTRVVFTNLHPSLDANHLRTHIQRCPPTTPAITDLKVLARPDGSSRCIAFAGFSSHDDADRVRQWASGAWLAGARGGARVKTDWAKSTREAPRPAKRPRLAGQAPDGQVLQAAGKKADRFTEFLAVMTGRDSVQPVAAVGATEPSTPLAIEPTTTDQRALDTPPDDPTQGIRGPERLDEPAQLRESTPDDGAAQDESLTDEQYLAKRLKRTIDVVEPDDDAQQSKRPFSQDELVADTETKSGEQGSDQPVHRDEDEVIAETGRLFVRNLPFAATQADLEQLFEHYGPLEQVHIPRDPSTSTPRGIAYITFSQPQHALEARAALDGTIFQGRLLHILPAVGRAPRKADEATAGTLKQQRLAARKENAGQAFSWAALYLNPDAALAAVADRLGVAKSALLDPSSSDPAVKVALAEAHTLSETKRYLESQHVNVDAFARPGPRSATCILVKNLPYATSPAAVQALFAAHGTVSRLLVPPSGTLAIVEMGDRDSAQDAWKALVYKQFAGSVLYLEKAPAAIWDAPLGAGGGGGDKEQPDVAPVAVDSPSGAAAVGSDEIPAAQNSTLFVKNLNFATTAPRFKAAFDQLPGFVFARIRTKPDPAAPGRTLSMGFGFVGFRTVKEAQQALQARREHVLDGHKLAISFAHRGADKAGTASEGSKASAVKGVKDTTAKLLVKNVPFEATRNDIRQLFSAYGQLKSVRLPRKMDNKTRGFAFVEFATRRDAEAAYDALEHIHLLGRHLVLQWSGGEDEEGGQDEAHRERAPQARSNRMGKSKFEI</sequence>
<dbReference type="Proteomes" id="UP000199069">
    <property type="component" value="Unassembled WGS sequence"/>
</dbReference>
<feature type="region of interest" description="Disordered" evidence="3">
    <location>
        <begin position="95"/>
        <end position="116"/>
    </location>
</feature>
<keyword evidence="1 2" id="KW-0694">RNA-binding</keyword>
<feature type="domain" description="RRM" evidence="4">
    <location>
        <begin position="11"/>
        <end position="96"/>
    </location>
</feature>
<feature type="region of interest" description="Disordered" evidence="3">
    <location>
        <begin position="223"/>
        <end position="262"/>
    </location>
</feature>
<feature type="domain" description="RRM" evidence="4">
    <location>
        <begin position="570"/>
        <end position="653"/>
    </location>
</feature>
<evidence type="ECO:0000259" key="4">
    <source>
        <dbReference type="PROSITE" id="PS50102"/>
    </source>
</evidence>
<dbReference type="OMA" id="FNNTCIQ"/>
<dbReference type="SMART" id="SM00360">
    <property type="entry name" value="RRM"/>
    <property type="match status" value="5"/>
</dbReference>
<evidence type="ECO:0000256" key="3">
    <source>
        <dbReference type="SAM" id="MobiDB-lite"/>
    </source>
</evidence>
<feature type="region of interest" description="Disordered" evidence="3">
    <location>
        <begin position="755"/>
        <end position="785"/>
    </location>
</feature>
<dbReference type="EMBL" id="CWKI01000013">
    <property type="protein sequence ID" value="CTR10488.1"/>
    <property type="molecule type" value="Genomic_DNA"/>
</dbReference>
<dbReference type="CDD" id="cd12320">
    <property type="entry name" value="RRM6_RBM19_RRM5_MRD1"/>
    <property type="match status" value="1"/>
</dbReference>